<evidence type="ECO:0000256" key="1">
    <source>
        <dbReference type="SAM" id="MobiDB-lite"/>
    </source>
</evidence>
<accession>A0AAV5RWK8</accession>
<feature type="region of interest" description="Disordered" evidence="1">
    <location>
        <begin position="248"/>
        <end position="294"/>
    </location>
</feature>
<evidence type="ECO:0000313" key="3">
    <source>
        <dbReference type="Proteomes" id="UP001377567"/>
    </source>
</evidence>
<dbReference type="EMBL" id="BTGD01000005">
    <property type="protein sequence ID" value="GMM55497.1"/>
    <property type="molecule type" value="Genomic_DNA"/>
</dbReference>
<feature type="compositionally biased region" description="Polar residues" evidence="1">
    <location>
        <begin position="256"/>
        <end position="285"/>
    </location>
</feature>
<proteinExistence type="predicted"/>
<organism evidence="2 3">
    <name type="scientific">Maudiozyma humilis</name>
    <name type="common">Sour dough yeast</name>
    <name type="synonym">Kazachstania humilis</name>
    <dbReference type="NCBI Taxonomy" id="51915"/>
    <lineage>
        <taxon>Eukaryota</taxon>
        <taxon>Fungi</taxon>
        <taxon>Dikarya</taxon>
        <taxon>Ascomycota</taxon>
        <taxon>Saccharomycotina</taxon>
        <taxon>Saccharomycetes</taxon>
        <taxon>Saccharomycetales</taxon>
        <taxon>Saccharomycetaceae</taxon>
        <taxon>Maudiozyma</taxon>
    </lineage>
</organism>
<protein>
    <submittedName>
        <fullName evidence="2">Uncharacterized protein</fullName>
    </submittedName>
</protein>
<sequence>MVMKLVMVDPSKSGKDKVRSNTFHHFKKSDTESRQERIKINKVRKEYTPIMLHRFVQGNSGVDGNRDIKVNLVPKQSMFPVGTVPDVTLDVGDNEEVGNSASVLNLDINKQSVVKPSARWKAKENRYHYDPFIIRRSDPKASPPEHSIPITGNRSKIKRKIKFVNKQATDVILDGSSSVSSNTAAYLEADDDIPHTTMFAVKQLSKAGESSSIIRTPNKIVEGVSEQPSRQKQNILHSSNLKLLLQNDSNKETIEVTKTSNKPSHSKSQPLNDASNSANGYSTYTFKVEPKCRK</sequence>
<dbReference type="AlphaFoldDB" id="A0AAV5RWK8"/>
<dbReference type="Proteomes" id="UP001377567">
    <property type="component" value="Unassembled WGS sequence"/>
</dbReference>
<comment type="caution">
    <text evidence="2">The sequence shown here is derived from an EMBL/GenBank/DDBJ whole genome shotgun (WGS) entry which is preliminary data.</text>
</comment>
<keyword evidence="3" id="KW-1185">Reference proteome</keyword>
<evidence type="ECO:0000313" key="2">
    <source>
        <dbReference type="EMBL" id="GMM55497.1"/>
    </source>
</evidence>
<reference evidence="2 3" key="1">
    <citation type="journal article" date="2023" name="Elife">
        <title>Identification of key yeast species and microbe-microbe interactions impacting larval growth of Drosophila in the wild.</title>
        <authorList>
            <person name="Mure A."/>
            <person name="Sugiura Y."/>
            <person name="Maeda R."/>
            <person name="Honda K."/>
            <person name="Sakurai N."/>
            <person name="Takahashi Y."/>
            <person name="Watada M."/>
            <person name="Katoh T."/>
            <person name="Gotoh A."/>
            <person name="Gotoh Y."/>
            <person name="Taniguchi I."/>
            <person name="Nakamura K."/>
            <person name="Hayashi T."/>
            <person name="Katayama T."/>
            <person name="Uemura T."/>
            <person name="Hattori Y."/>
        </authorList>
    </citation>
    <scope>NUCLEOTIDE SEQUENCE [LARGE SCALE GENOMIC DNA]</scope>
    <source>
        <strain evidence="2 3">KH-74</strain>
    </source>
</reference>
<gene>
    <name evidence="2" type="ORF">DAKH74_021130</name>
</gene>
<name>A0AAV5RWK8_MAUHU</name>